<evidence type="ECO:0000313" key="2">
    <source>
        <dbReference type="Proteomes" id="UP000029380"/>
    </source>
</evidence>
<protein>
    <submittedName>
        <fullName evidence="1">Uncharacterized protein</fullName>
    </submittedName>
</protein>
<dbReference type="Gene3D" id="3.30.70.2110">
    <property type="match status" value="1"/>
</dbReference>
<accession>A0A091CE24</accession>
<dbReference type="AlphaFoldDB" id="A0A091CE24"/>
<organism evidence="1 2">
    <name type="scientific">Tetragenococcus muriaticus PMC-11-5</name>
    <dbReference type="NCBI Taxonomy" id="1302649"/>
    <lineage>
        <taxon>Bacteria</taxon>
        <taxon>Bacillati</taxon>
        <taxon>Bacillota</taxon>
        <taxon>Bacilli</taxon>
        <taxon>Lactobacillales</taxon>
        <taxon>Enterococcaceae</taxon>
        <taxon>Tetragenococcus</taxon>
    </lineage>
</organism>
<comment type="caution">
    <text evidence="1">The sequence shown here is derived from an EMBL/GenBank/DDBJ whole genome shotgun (WGS) entry which is preliminary data.</text>
</comment>
<evidence type="ECO:0000313" key="1">
    <source>
        <dbReference type="EMBL" id="KFN92643.1"/>
    </source>
</evidence>
<reference evidence="1 2" key="1">
    <citation type="submission" date="2014-08" db="EMBL/GenBank/DDBJ databases">
        <title>Genome sequence of Tetragenococcus muriaticus.</title>
        <authorList>
            <person name="Chuea-nongthon C."/>
            <person name="Rodtong S."/>
            <person name="Yongsawatdigul J."/>
            <person name="Steele J.L."/>
            <person name="Liu X.-y."/>
            <person name="Speers J."/>
            <person name="Glasner J.D."/>
            <person name="Neeno-Eckwall E.C."/>
        </authorList>
    </citation>
    <scope>NUCLEOTIDE SEQUENCE [LARGE SCALE GENOMIC DNA]</scope>
    <source>
        <strain evidence="1 2">PMC-11-5</strain>
    </source>
</reference>
<sequence>MLEEGAEEDRYQVDIPNAKSISLQQREEIESEMEDQDIAGLYFYRTSI</sequence>
<proteinExistence type="predicted"/>
<dbReference type="Proteomes" id="UP000029380">
    <property type="component" value="Unassembled WGS sequence"/>
</dbReference>
<gene>
    <name evidence="1" type="ORF">TMUPMC115_0800</name>
</gene>
<dbReference type="EMBL" id="JPVU01000087">
    <property type="protein sequence ID" value="KFN92643.1"/>
    <property type="molecule type" value="Genomic_DNA"/>
</dbReference>
<name>A0A091CE24_9ENTE</name>
<dbReference type="PATRIC" id="fig|1302649.3.peg.804"/>